<evidence type="ECO:0000313" key="1">
    <source>
        <dbReference type="EMBL" id="RRD29644.1"/>
    </source>
</evidence>
<gene>
    <name evidence="1" type="ORF">EII38_09410</name>
</gene>
<dbReference type="InterPro" id="IPR056220">
    <property type="entry name" value="Paratox-like"/>
</dbReference>
<dbReference type="AlphaFoldDB" id="A0A3P1V5Z9"/>
<dbReference type="RefSeq" id="WP_124777942.1">
    <property type="nucleotide sequence ID" value="NZ_RQZA01000013.1"/>
</dbReference>
<organism evidence="1 2">
    <name type="scientific">Streptococcus minor</name>
    <dbReference type="NCBI Taxonomy" id="229549"/>
    <lineage>
        <taxon>Bacteria</taxon>
        <taxon>Bacillati</taxon>
        <taxon>Bacillota</taxon>
        <taxon>Bacilli</taxon>
        <taxon>Lactobacillales</taxon>
        <taxon>Streptococcaceae</taxon>
        <taxon>Streptococcus</taxon>
    </lineage>
</organism>
<comment type="caution">
    <text evidence="1">The sequence shown here is derived from an EMBL/GenBank/DDBJ whole genome shotgun (WGS) entry which is preliminary data.</text>
</comment>
<dbReference type="Proteomes" id="UP000281771">
    <property type="component" value="Unassembled WGS sequence"/>
</dbReference>
<accession>A0A3P1V5Z9</accession>
<dbReference type="EMBL" id="RQZA01000013">
    <property type="protein sequence ID" value="RRD29644.1"/>
    <property type="molecule type" value="Genomic_DNA"/>
</dbReference>
<sequence>MIDLNELKIAADSGKIDKMAVQVVVRDGKIVDFLTVDDEPRVNEEVRTMPILEVLEHVFSENK</sequence>
<protein>
    <recommendedName>
        <fullName evidence="3">Paratox</fullName>
    </recommendedName>
</protein>
<dbReference type="Pfam" id="PF24313">
    <property type="entry name" value="Paratox"/>
    <property type="match status" value="1"/>
</dbReference>
<name>A0A3P1V5Z9_9STRE</name>
<dbReference type="STRING" id="1123309.GCA_000377005_00453"/>
<reference evidence="1 2" key="1">
    <citation type="submission" date="2018-11" db="EMBL/GenBank/DDBJ databases">
        <title>Genomes From Bacteria Associated with the Canine Oral Cavity: a Test Case for Automated Genome-Based Taxonomic Assignment.</title>
        <authorList>
            <person name="Coil D.A."/>
            <person name="Jospin G."/>
            <person name="Darling A.E."/>
            <person name="Wallis C."/>
            <person name="Davis I.J."/>
            <person name="Harris S."/>
            <person name="Eisen J.A."/>
            <person name="Holcombe L.J."/>
            <person name="O'Flynn C."/>
        </authorList>
    </citation>
    <scope>NUCLEOTIDE SEQUENCE [LARGE SCALE GENOMIC DNA]</scope>
    <source>
        <strain evidence="1 2">OH4621_COT-116</strain>
    </source>
</reference>
<evidence type="ECO:0000313" key="2">
    <source>
        <dbReference type="Proteomes" id="UP000281771"/>
    </source>
</evidence>
<proteinExistence type="predicted"/>
<keyword evidence="2" id="KW-1185">Reference proteome</keyword>
<evidence type="ECO:0008006" key="3">
    <source>
        <dbReference type="Google" id="ProtNLM"/>
    </source>
</evidence>